<dbReference type="PANTHER" id="PTHR47165">
    <property type="entry name" value="OS03G0429900 PROTEIN"/>
    <property type="match status" value="1"/>
</dbReference>
<gene>
    <name evidence="3" type="ORF">SHERM_09288</name>
</gene>
<accession>A0A9N7R174</accession>
<name>A0A9N7R174_STRHE</name>
<evidence type="ECO:0000313" key="3">
    <source>
        <dbReference type="EMBL" id="CAA0806395.1"/>
    </source>
</evidence>
<dbReference type="AlphaFoldDB" id="A0A9N7R174"/>
<feature type="region of interest" description="Disordered" evidence="1">
    <location>
        <begin position="189"/>
        <end position="220"/>
    </location>
</feature>
<proteinExistence type="predicted"/>
<dbReference type="OrthoDB" id="1054673at2759"/>
<protein>
    <recommendedName>
        <fullName evidence="2">Replication factor A C-terminal domain-containing protein</fullName>
    </recommendedName>
</protein>
<feature type="domain" description="Replication factor A C-terminal" evidence="2">
    <location>
        <begin position="90"/>
        <end position="168"/>
    </location>
</feature>
<sequence>MFVEKVQVTTSLNVTKLIAHDSVDEIREFWRRYSTSNLKVKKYTSNSKTVVKTELDELLSGEKQVSSVFALFETKEAKTMWVCALIDSIVDNWWYFACRSCSSKMINSDNGFKCPKCSKEVGKFRYKMNLLISDATANGTFVCWDKESEILIGKPCHALRSESMRKDDDGDEEVSTPLKRAKEIERFGDSSAKRNLSETFENEDPKLMLSTTTGKGKAKV</sequence>
<organism evidence="3 4">
    <name type="scientific">Striga hermonthica</name>
    <name type="common">Purple witchweed</name>
    <name type="synonym">Buchnera hermonthica</name>
    <dbReference type="NCBI Taxonomy" id="68872"/>
    <lineage>
        <taxon>Eukaryota</taxon>
        <taxon>Viridiplantae</taxon>
        <taxon>Streptophyta</taxon>
        <taxon>Embryophyta</taxon>
        <taxon>Tracheophyta</taxon>
        <taxon>Spermatophyta</taxon>
        <taxon>Magnoliopsida</taxon>
        <taxon>eudicotyledons</taxon>
        <taxon>Gunneridae</taxon>
        <taxon>Pentapetalae</taxon>
        <taxon>asterids</taxon>
        <taxon>lamiids</taxon>
        <taxon>Lamiales</taxon>
        <taxon>Orobanchaceae</taxon>
        <taxon>Buchnereae</taxon>
        <taxon>Striga</taxon>
    </lineage>
</organism>
<evidence type="ECO:0000259" key="2">
    <source>
        <dbReference type="Pfam" id="PF08646"/>
    </source>
</evidence>
<reference evidence="3" key="1">
    <citation type="submission" date="2019-12" db="EMBL/GenBank/DDBJ databases">
        <authorList>
            <person name="Scholes J."/>
        </authorList>
    </citation>
    <scope>NUCLEOTIDE SEQUENCE</scope>
</reference>
<evidence type="ECO:0000313" key="4">
    <source>
        <dbReference type="Proteomes" id="UP001153555"/>
    </source>
</evidence>
<dbReference type="PANTHER" id="PTHR47165:SF4">
    <property type="entry name" value="OS03G0429900 PROTEIN"/>
    <property type="match status" value="1"/>
</dbReference>
<dbReference type="Pfam" id="PF08646">
    <property type="entry name" value="Rep_fac-A_C"/>
    <property type="match status" value="1"/>
</dbReference>
<dbReference type="InterPro" id="IPR013955">
    <property type="entry name" value="Rep_factor-A_C"/>
</dbReference>
<dbReference type="EMBL" id="CACSLK010000984">
    <property type="protein sequence ID" value="CAA0806395.1"/>
    <property type="molecule type" value="Genomic_DNA"/>
</dbReference>
<dbReference type="Proteomes" id="UP001153555">
    <property type="component" value="Unassembled WGS sequence"/>
</dbReference>
<keyword evidence="4" id="KW-1185">Reference proteome</keyword>
<dbReference type="InterPro" id="IPR012340">
    <property type="entry name" value="NA-bd_OB-fold"/>
</dbReference>
<dbReference type="Gene3D" id="2.40.50.140">
    <property type="entry name" value="Nucleic acid-binding proteins"/>
    <property type="match status" value="1"/>
</dbReference>
<comment type="caution">
    <text evidence="3">The sequence shown here is derived from an EMBL/GenBank/DDBJ whole genome shotgun (WGS) entry which is preliminary data.</text>
</comment>
<dbReference type="SUPFAM" id="SSF50249">
    <property type="entry name" value="Nucleic acid-binding proteins"/>
    <property type="match status" value="1"/>
</dbReference>
<evidence type="ECO:0000256" key="1">
    <source>
        <dbReference type="SAM" id="MobiDB-lite"/>
    </source>
</evidence>